<reference evidence="4 5" key="1">
    <citation type="submission" date="2021-03" db="EMBL/GenBank/DDBJ databases">
        <title>Paenibacillus artemisicola MWE-103 whole genome sequence.</title>
        <authorList>
            <person name="Ham Y.J."/>
        </authorList>
    </citation>
    <scope>NUCLEOTIDE SEQUENCE [LARGE SCALE GENOMIC DNA]</scope>
    <source>
        <strain evidence="4 5">MWE-103</strain>
    </source>
</reference>
<feature type="domain" description="HTH cro/C1-type" evidence="3">
    <location>
        <begin position="6"/>
        <end position="60"/>
    </location>
</feature>
<evidence type="ECO:0000313" key="5">
    <source>
        <dbReference type="Proteomes" id="UP000670947"/>
    </source>
</evidence>
<dbReference type="EMBL" id="JAGGDJ010000032">
    <property type="protein sequence ID" value="MBO7747384.1"/>
    <property type="molecule type" value="Genomic_DNA"/>
</dbReference>
<dbReference type="SMART" id="SM00530">
    <property type="entry name" value="HTH_XRE"/>
    <property type="match status" value="1"/>
</dbReference>
<dbReference type="InterPro" id="IPR010982">
    <property type="entry name" value="Lambda_DNA-bd_dom_sf"/>
</dbReference>
<dbReference type="Pfam" id="PF01381">
    <property type="entry name" value="HTH_3"/>
    <property type="match status" value="1"/>
</dbReference>
<organism evidence="4 5">
    <name type="scientific">Paenibacillus artemisiicola</name>
    <dbReference type="NCBI Taxonomy" id="1172618"/>
    <lineage>
        <taxon>Bacteria</taxon>
        <taxon>Bacillati</taxon>
        <taxon>Bacillota</taxon>
        <taxon>Bacilli</taxon>
        <taxon>Bacillales</taxon>
        <taxon>Paenibacillaceae</taxon>
        <taxon>Paenibacillus</taxon>
    </lineage>
</organism>
<name>A0ABS3WGE2_9BACL</name>
<dbReference type="Proteomes" id="UP000670947">
    <property type="component" value="Unassembled WGS sequence"/>
</dbReference>
<evidence type="ECO:0000313" key="4">
    <source>
        <dbReference type="EMBL" id="MBO7747384.1"/>
    </source>
</evidence>
<accession>A0ABS3WGE2</accession>
<protein>
    <submittedName>
        <fullName evidence="4">Helix-turn-helix transcriptional regulator</fullName>
    </submittedName>
</protein>
<evidence type="ECO:0000259" key="3">
    <source>
        <dbReference type="PROSITE" id="PS50943"/>
    </source>
</evidence>
<keyword evidence="5" id="KW-1185">Reference proteome</keyword>
<sequence>MLSQRLRSRRKELKLTQEKLAEMVNTKKTTISNYETGYSTPNNEMLSDLADVLKTTSDFLLGRTDDPAPGVSETATEKTKQDPAKEGSAFFGGADKYTEEELAIADAAARAAVEAYRLGKKKREEK</sequence>
<comment type="caution">
    <text evidence="4">The sequence shown here is derived from an EMBL/GenBank/DDBJ whole genome shotgun (WGS) entry which is preliminary data.</text>
</comment>
<evidence type="ECO:0000256" key="1">
    <source>
        <dbReference type="ARBA" id="ARBA00023125"/>
    </source>
</evidence>
<feature type="compositionally biased region" description="Basic and acidic residues" evidence="2">
    <location>
        <begin position="75"/>
        <end position="85"/>
    </location>
</feature>
<dbReference type="CDD" id="cd00093">
    <property type="entry name" value="HTH_XRE"/>
    <property type="match status" value="1"/>
</dbReference>
<dbReference type="PANTHER" id="PTHR46558:SF11">
    <property type="entry name" value="HTH-TYPE TRANSCRIPTIONAL REGULATOR XRE"/>
    <property type="match status" value="1"/>
</dbReference>
<feature type="region of interest" description="Disordered" evidence="2">
    <location>
        <begin position="62"/>
        <end position="87"/>
    </location>
</feature>
<dbReference type="SUPFAM" id="SSF47413">
    <property type="entry name" value="lambda repressor-like DNA-binding domains"/>
    <property type="match status" value="1"/>
</dbReference>
<evidence type="ECO:0000256" key="2">
    <source>
        <dbReference type="SAM" id="MobiDB-lite"/>
    </source>
</evidence>
<dbReference type="PANTHER" id="PTHR46558">
    <property type="entry name" value="TRACRIPTIONAL REGULATORY PROTEIN-RELATED-RELATED"/>
    <property type="match status" value="1"/>
</dbReference>
<dbReference type="Gene3D" id="1.10.260.40">
    <property type="entry name" value="lambda repressor-like DNA-binding domains"/>
    <property type="match status" value="1"/>
</dbReference>
<dbReference type="InterPro" id="IPR001387">
    <property type="entry name" value="Cro/C1-type_HTH"/>
</dbReference>
<dbReference type="RefSeq" id="WP_208850086.1">
    <property type="nucleotide sequence ID" value="NZ_JAGGDJ010000032.1"/>
</dbReference>
<dbReference type="PROSITE" id="PS50943">
    <property type="entry name" value="HTH_CROC1"/>
    <property type="match status" value="1"/>
</dbReference>
<gene>
    <name evidence="4" type="ORF">I8J29_24670</name>
</gene>
<keyword evidence="1" id="KW-0238">DNA-binding</keyword>
<proteinExistence type="predicted"/>